<proteinExistence type="predicted"/>
<organism evidence="2 3">
    <name type="scientific">Rhododendron williamsianum</name>
    <dbReference type="NCBI Taxonomy" id="262921"/>
    <lineage>
        <taxon>Eukaryota</taxon>
        <taxon>Viridiplantae</taxon>
        <taxon>Streptophyta</taxon>
        <taxon>Embryophyta</taxon>
        <taxon>Tracheophyta</taxon>
        <taxon>Spermatophyta</taxon>
        <taxon>Magnoliopsida</taxon>
        <taxon>eudicotyledons</taxon>
        <taxon>Gunneridae</taxon>
        <taxon>Pentapetalae</taxon>
        <taxon>asterids</taxon>
        <taxon>Ericales</taxon>
        <taxon>Ericaceae</taxon>
        <taxon>Ericoideae</taxon>
        <taxon>Rhodoreae</taxon>
        <taxon>Rhododendron</taxon>
    </lineage>
</organism>
<feature type="non-terminal residue" evidence="2">
    <location>
        <position position="1"/>
    </location>
</feature>
<feature type="compositionally biased region" description="Polar residues" evidence="1">
    <location>
        <begin position="112"/>
        <end position="125"/>
    </location>
</feature>
<feature type="region of interest" description="Disordered" evidence="1">
    <location>
        <begin position="106"/>
        <end position="177"/>
    </location>
</feature>
<feature type="region of interest" description="Disordered" evidence="1">
    <location>
        <begin position="1"/>
        <end position="80"/>
    </location>
</feature>
<sequence>MDASDIDNKPETTQEAESIAVDDLVIAKDQNTYPAEDFADEDHENSEKLDVGLDPVAETEPSLDSTKPVESLSDEELTQVTEDPVEIEQSWGEANGFSEAVIDSVSKETDSVPGQNGYSDPTPSQIPEGVDPALDETNGVSSKETTSPISIVTSVPKSVDVGESDVPEVPHSTENQGYVSVTPLPLQRTSWRDCCGLFHIMKRSDQ</sequence>
<evidence type="ECO:0000313" key="2">
    <source>
        <dbReference type="EMBL" id="KAE9456721.1"/>
    </source>
</evidence>
<comment type="caution">
    <text evidence="2">The sequence shown here is derived from an EMBL/GenBank/DDBJ whole genome shotgun (WGS) entry which is preliminary data.</text>
</comment>
<reference evidence="2 3" key="1">
    <citation type="journal article" date="2019" name="Genome Biol. Evol.">
        <title>The Rhododendron genome and chromosomal organization provide insight into shared whole-genome duplications across the heath family (Ericaceae).</title>
        <authorList>
            <person name="Soza V.L."/>
            <person name="Lindsley D."/>
            <person name="Waalkes A."/>
            <person name="Ramage E."/>
            <person name="Patwardhan R.P."/>
            <person name="Burton J.N."/>
            <person name="Adey A."/>
            <person name="Kumar A."/>
            <person name="Qiu R."/>
            <person name="Shendure J."/>
            <person name="Hall B."/>
        </authorList>
    </citation>
    <scope>NUCLEOTIDE SEQUENCE [LARGE SCALE GENOMIC DNA]</scope>
    <source>
        <strain evidence="2">RSF 1966-606</strain>
    </source>
</reference>
<evidence type="ECO:0000313" key="3">
    <source>
        <dbReference type="Proteomes" id="UP000428333"/>
    </source>
</evidence>
<dbReference type="AlphaFoldDB" id="A0A6A4LK74"/>
<dbReference type="PANTHER" id="PTHR37187">
    <property type="entry name" value="EXPRESSED PROTEIN"/>
    <property type="match status" value="1"/>
</dbReference>
<evidence type="ECO:0000256" key="1">
    <source>
        <dbReference type="SAM" id="MobiDB-lite"/>
    </source>
</evidence>
<name>A0A6A4LK74_9ERIC</name>
<feature type="compositionally biased region" description="Basic and acidic residues" evidence="1">
    <location>
        <begin position="1"/>
        <end position="12"/>
    </location>
</feature>
<accession>A0A6A4LK74</accession>
<gene>
    <name evidence="2" type="ORF">C3L33_11377</name>
</gene>
<protein>
    <submittedName>
        <fullName evidence="2">Uncharacterized protein</fullName>
    </submittedName>
</protein>
<dbReference type="PANTHER" id="PTHR37187:SF7">
    <property type="entry name" value="EXPRESSED PROTEIN"/>
    <property type="match status" value="1"/>
</dbReference>
<dbReference type="OrthoDB" id="1926326at2759"/>
<feature type="compositionally biased region" description="Polar residues" evidence="1">
    <location>
        <begin position="138"/>
        <end position="156"/>
    </location>
</feature>
<dbReference type="Proteomes" id="UP000428333">
    <property type="component" value="Linkage Group LG06"/>
</dbReference>
<dbReference type="EMBL" id="QEFC01001573">
    <property type="protein sequence ID" value="KAE9456721.1"/>
    <property type="molecule type" value="Genomic_DNA"/>
</dbReference>
<keyword evidence="3" id="KW-1185">Reference proteome</keyword>